<name>A0A517DX34_9FIRM</name>
<dbReference type="EMBL" id="CP036259">
    <property type="protein sequence ID" value="QDR81806.1"/>
    <property type="molecule type" value="Genomic_DNA"/>
</dbReference>
<protein>
    <submittedName>
        <fullName evidence="1">Uncharacterized protein</fullName>
    </submittedName>
</protein>
<evidence type="ECO:0000313" key="1">
    <source>
        <dbReference type="EMBL" id="QDR81806.1"/>
    </source>
</evidence>
<dbReference type="KEGG" id="sted:SPTER_32200"/>
<dbReference type="AlphaFoldDB" id="A0A517DX34"/>
<sequence length="173" mass="20477">MNYLSKKLINIETYISVSNTTTLEEYKEKDWGSIGEIRSEITNKKVAVFLNRLPNSEIIQDFVIWFFENIYDRSYHAIGLQRNIHLYKKSSEGSFDIDKDFLFRLEFNDKEGNLYLRFERGNLKTALSENLDILKQIKTYNRSKKHIVLHSDINNDILNNIKINLKKLVQNLP</sequence>
<organism evidence="1 2">
    <name type="scientific">Sporomusa termitida</name>
    <dbReference type="NCBI Taxonomy" id="2377"/>
    <lineage>
        <taxon>Bacteria</taxon>
        <taxon>Bacillati</taxon>
        <taxon>Bacillota</taxon>
        <taxon>Negativicutes</taxon>
        <taxon>Selenomonadales</taxon>
        <taxon>Sporomusaceae</taxon>
        <taxon>Sporomusa</taxon>
    </lineage>
</organism>
<accession>A0A517DX34</accession>
<keyword evidence="2" id="KW-1185">Reference proteome</keyword>
<proteinExistence type="predicted"/>
<reference evidence="1 2" key="1">
    <citation type="submission" date="2019-02" db="EMBL/GenBank/DDBJ databases">
        <title>Closed genome of Sporomusa termitida DSM 4440.</title>
        <authorList>
            <person name="Poehlein A."/>
            <person name="Daniel R."/>
        </authorList>
    </citation>
    <scope>NUCLEOTIDE SEQUENCE [LARGE SCALE GENOMIC DNA]</scope>
    <source>
        <strain evidence="1 2">DSM 4440</strain>
    </source>
</reference>
<gene>
    <name evidence="1" type="ORF">SPTER_32200</name>
</gene>
<evidence type="ECO:0000313" key="2">
    <source>
        <dbReference type="Proteomes" id="UP000320776"/>
    </source>
</evidence>
<dbReference type="Proteomes" id="UP000320776">
    <property type="component" value="Chromosome"/>
</dbReference>